<dbReference type="AlphaFoldDB" id="A0A5C0AV88"/>
<dbReference type="Pfam" id="PF20789">
    <property type="entry name" value="4HBT_3C"/>
    <property type="match status" value="1"/>
</dbReference>
<sequence>MPDAPPSLFAASPAAGTADNSGSHPFDRAIRLTPLPDGNWRGHTSADYRNMVGPYGGITAATVLNAILQHPARLGDPVALTVNYAGPVQDGEFTIEVEILRTNRATQHWTLRLVQGPDRTPALSATAVTALRRPAWSGPELGMPVVPPADSFPREQIDLAGVPWTARYDMRFVRGALSLDPESAASDNSCTEVWMRDEPPRPIDLASLCSMCDGFFPRIFLRRPGFVPAGTVSMTVYFHADAQTLATQHEAPVLGVARAQVFAQGFFDQTAQVWGQGGTLLASSHQIVYYKE</sequence>
<proteinExistence type="predicted"/>
<dbReference type="InterPro" id="IPR042171">
    <property type="entry name" value="Acyl-CoA_hotdog"/>
</dbReference>
<dbReference type="PANTHER" id="PTHR38110">
    <property type="entry name" value="CHROMOSOME 23, WHOLE GENOME SHOTGUN SEQUENCE"/>
    <property type="match status" value="1"/>
</dbReference>
<dbReference type="InterPro" id="IPR049449">
    <property type="entry name" value="TesB_ACOT8-like_N"/>
</dbReference>
<accession>A0A5C0AV88</accession>
<dbReference type="InterPro" id="IPR049450">
    <property type="entry name" value="ACOT8-like_C"/>
</dbReference>
<protein>
    <submittedName>
        <fullName evidence="3">Thioesterase family protein</fullName>
    </submittedName>
</protein>
<dbReference type="Gene3D" id="2.40.160.210">
    <property type="entry name" value="Acyl-CoA thioesterase, double hotdog domain"/>
    <property type="match status" value="1"/>
</dbReference>
<organism evidence="3 4">
    <name type="scientific">Pigmentiphaga aceris</name>
    <dbReference type="NCBI Taxonomy" id="1940612"/>
    <lineage>
        <taxon>Bacteria</taxon>
        <taxon>Pseudomonadati</taxon>
        <taxon>Pseudomonadota</taxon>
        <taxon>Betaproteobacteria</taxon>
        <taxon>Burkholderiales</taxon>
        <taxon>Alcaligenaceae</taxon>
        <taxon>Pigmentiphaga</taxon>
    </lineage>
</organism>
<evidence type="ECO:0000259" key="2">
    <source>
        <dbReference type="Pfam" id="PF20789"/>
    </source>
</evidence>
<feature type="domain" description="Acyl-CoA thioesterase-like N-terminal HotDog" evidence="1">
    <location>
        <begin position="50"/>
        <end position="129"/>
    </location>
</feature>
<dbReference type="PANTHER" id="PTHR38110:SF1">
    <property type="entry name" value="THIOESTERASE DOMAIN-CONTAINING PROTEIN"/>
    <property type="match status" value="1"/>
</dbReference>
<dbReference type="SUPFAM" id="SSF54637">
    <property type="entry name" value="Thioesterase/thiol ester dehydrase-isomerase"/>
    <property type="match status" value="2"/>
</dbReference>
<dbReference type="EMBL" id="CP043046">
    <property type="protein sequence ID" value="QEI05616.1"/>
    <property type="molecule type" value="Genomic_DNA"/>
</dbReference>
<dbReference type="Pfam" id="PF13622">
    <property type="entry name" value="4HBT_3"/>
    <property type="match status" value="1"/>
</dbReference>
<dbReference type="InterPro" id="IPR029069">
    <property type="entry name" value="HotDog_dom_sf"/>
</dbReference>
<dbReference type="InterPro" id="IPR052389">
    <property type="entry name" value="Sec_Metab_Biosynth-Assoc"/>
</dbReference>
<name>A0A5C0AV88_9BURK</name>
<dbReference type="KEGG" id="pacr:FXN63_07005"/>
<dbReference type="RefSeq" id="WP_148813993.1">
    <property type="nucleotide sequence ID" value="NZ_CP043046.1"/>
</dbReference>
<feature type="domain" description="Acyl-CoA thioesterase-like C-terminal" evidence="2">
    <location>
        <begin position="154"/>
        <end position="289"/>
    </location>
</feature>
<evidence type="ECO:0000313" key="3">
    <source>
        <dbReference type="EMBL" id="QEI05616.1"/>
    </source>
</evidence>
<keyword evidence="4" id="KW-1185">Reference proteome</keyword>
<reference evidence="3 4" key="1">
    <citation type="submission" date="2019-08" db="EMBL/GenBank/DDBJ databases">
        <title>Amphibian skin-associated Pigmentiphaga: genome sequence and occurrence across geography and hosts.</title>
        <authorList>
            <person name="Bletz M.C."/>
            <person name="Bunk B."/>
            <person name="Sproeer C."/>
            <person name="Biwer P."/>
            <person name="Reiter S."/>
            <person name="Rabemananjara F.C.E."/>
            <person name="Schulz S."/>
            <person name="Overmann J."/>
            <person name="Vences M."/>
        </authorList>
    </citation>
    <scope>NUCLEOTIDE SEQUENCE [LARGE SCALE GENOMIC DNA]</scope>
    <source>
        <strain evidence="3 4">Mada1488</strain>
    </source>
</reference>
<evidence type="ECO:0000313" key="4">
    <source>
        <dbReference type="Proteomes" id="UP000325161"/>
    </source>
</evidence>
<gene>
    <name evidence="3" type="ORF">FXN63_07005</name>
</gene>
<dbReference type="OrthoDB" id="4370297at2"/>
<dbReference type="Proteomes" id="UP000325161">
    <property type="component" value="Chromosome"/>
</dbReference>
<evidence type="ECO:0000259" key="1">
    <source>
        <dbReference type="Pfam" id="PF13622"/>
    </source>
</evidence>